<dbReference type="PROSITE" id="PS51186">
    <property type="entry name" value="GNAT"/>
    <property type="match status" value="1"/>
</dbReference>
<dbReference type="InterPro" id="IPR016181">
    <property type="entry name" value="Acyl_CoA_acyltransferase"/>
</dbReference>
<comment type="similarity">
    <text evidence="2">Belongs to the YkuD family.</text>
</comment>
<dbReference type="Pfam" id="PF03734">
    <property type="entry name" value="YkuD"/>
    <property type="match status" value="1"/>
</dbReference>
<dbReference type="InterPro" id="IPR000182">
    <property type="entry name" value="GNAT_dom"/>
</dbReference>
<evidence type="ECO:0000256" key="4">
    <source>
        <dbReference type="ARBA" id="ARBA00022679"/>
    </source>
</evidence>
<dbReference type="Pfam" id="PF13673">
    <property type="entry name" value="Acetyltransf_10"/>
    <property type="match status" value="1"/>
</dbReference>
<dbReference type="InterPro" id="IPR005490">
    <property type="entry name" value="LD_TPept_cat_dom"/>
</dbReference>
<evidence type="ECO:0000256" key="7">
    <source>
        <dbReference type="ARBA" id="ARBA00022984"/>
    </source>
</evidence>
<dbReference type="PROSITE" id="PS52029">
    <property type="entry name" value="LD_TPASE"/>
    <property type="match status" value="1"/>
</dbReference>
<comment type="caution">
    <text evidence="12">The sequence shown here is derived from an EMBL/GenBank/DDBJ whole genome shotgun (WGS) entry which is preliminary data.</text>
</comment>
<dbReference type="CDD" id="cd04301">
    <property type="entry name" value="NAT_SF"/>
    <property type="match status" value="1"/>
</dbReference>
<dbReference type="SUPFAM" id="SSF141523">
    <property type="entry name" value="L,D-transpeptidase catalytic domain-like"/>
    <property type="match status" value="1"/>
</dbReference>
<dbReference type="InterPro" id="IPR038063">
    <property type="entry name" value="Transpep_catalytic_dom"/>
</dbReference>
<keyword evidence="8 9" id="KW-0961">Cell wall biogenesis/degradation</keyword>
<organism evidence="12 13">
    <name type="scientific">Chitinimonas lacunae</name>
    <dbReference type="NCBI Taxonomy" id="1963018"/>
    <lineage>
        <taxon>Bacteria</taxon>
        <taxon>Pseudomonadati</taxon>
        <taxon>Pseudomonadota</taxon>
        <taxon>Betaproteobacteria</taxon>
        <taxon>Neisseriales</taxon>
        <taxon>Chitinibacteraceae</taxon>
        <taxon>Chitinimonas</taxon>
    </lineage>
</organism>
<sequence length="318" mass="34710">MIYSRLLVDLASQTLTAHDAHGRVLKSYPVSTAANGPGERRGSFCTPRGRHRIRAAIGAGLPADAVFVGRRPTGEHYSEALAAEAPGRDWILARILWLCGTQPRYNRFGEVDSMRRYIYLHGCPDSVPLGRPGSHGCIRMRNADLIELFDRLQAGCEVVVLENAAAPLSADEMVIRALPWRLATDAAAVREQVFIREMGVPAEVERDAADATALHLVAWDRFGRAVGCARLLPDGWVGRMAVVSDWRGRGVGARLLTTALELASGQGWPLLRLNAQADVCGFYARYGFVPDGEPFMAAGILHQRMRRSLVDNSAIGEA</sequence>
<evidence type="ECO:0000313" key="12">
    <source>
        <dbReference type="EMBL" id="MFC4158180.1"/>
    </source>
</evidence>
<keyword evidence="4 12" id="KW-0808">Transferase</keyword>
<evidence type="ECO:0000256" key="1">
    <source>
        <dbReference type="ARBA" id="ARBA00004752"/>
    </source>
</evidence>
<dbReference type="PANTHER" id="PTHR30582:SF24">
    <property type="entry name" value="L,D-TRANSPEPTIDASE ERFK_SRFK-RELATED"/>
    <property type="match status" value="1"/>
</dbReference>
<dbReference type="Gene3D" id="2.40.440.10">
    <property type="entry name" value="L,D-transpeptidase catalytic domain-like"/>
    <property type="match status" value="1"/>
</dbReference>
<evidence type="ECO:0000259" key="11">
    <source>
        <dbReference type="PROSITE" id="PS52029"/>
    </source>
</evidence>
<gene>
    <name evidence="12" type="ORF">ACFOW7_02290</name>
</gene>
<dbReference type="PANTHER" id="PTHR30582">
    <property type="entry name" value="L,D-TRANSPEPTIDASE"/>
    <property type="match status" value="1"/>
</dbReference>
<keyword evidence="12" id="KW-0012">Acyltransferase</keyword>
<feature type="active site" description="Proton donor/acceptor" evidence="9">
    <location>
        <position position="121"/>
    </location>
</feature>
<reference evidence="13" key="1">
    <citation type="journal article" date="2019" name="Int. J. Syst. Evol. Microbiol.">
        <title>The Global Catalogue of Microorganisms (GCM) 10K type strain sequencing project: providing services to taxonomists for standard genome sequencing and annotation.</title>
        <authorList>
            <consortium name="The Broad Institute Genomics Platform"/>
            <consortium name="The Broad Institute Genome Sequencing Center for Infectious Disease"/>
            <person name="Wu L."/>
            <person name="Ma J."/>
        </authorList>
    </citation>
    <scope>NUCLEOTIDE SEQUENCE [LARGE SCALE GENOMIC DNA]</scope>
    <source>
        <strain evidence="13">LMG 29894</strain>
    </source>
</reference>
<evidence type="ECO:0000256" key="6">
    <source>
        <dbReference type="ARBA" id="ARBA00022960"/>
    </source>
</evidence>
<dbReference type="EC" id="2.3.1.-" evidence="12"/>
<keyword evidence="3" id="KW-0328">Glycosyltransferase</keyword>
<keyword evidence="5" id="KW-0378">Hydrolase</keyword>
<dbReference type="CDD" id="cd16913">
    <property type="entry name" value="YkuD_like"/>
    <property type="match status" value="1"/>
</dbReference>
<comment type="pathway">
    <text evidence="1 9">Cell wall biogenesis; peptidoglycan biosynthesis.</text>
</comment>
<evidence type="ECO:0000259" key="10">
    <source>
        <dbReference type="PROSITE" id="PS51186"/>
    </source>
</evidence>
<evidence type="ECO:0000256" key="8">
    <source>
        <dbReference type="ARBA" id="ARBA00023316"/>
    </source>
</evidence>
<dbReference type="InterPro" id="IPR050979">
    <property type="entry name" value="LD-transpeptidase"/>
</dbReference>
<evidence type="ECO:0000256" key="3">
    <source>
        <dbReference type="ARBA" id="ARBA00022676"/>
    </source>
</evidence>
<evidence type="ECO:0000313" key="13">
    <source>
        <dbReference type="Proteomes" id="UP001595791"/>
    </source>
</evidence>
<keyword evidence="7 9" id="KW-0573">Peptidoglycan synthesis</keyword>
<dbReference type="Gene3D" id="3.40.630.30">
    <property type="match status" value="1"/>
</dbReference>
<feature type="domain" description="L,D-TPase catalytic" evidence="11">
    <location>
        <begin position="4"/>
        <end position="161"/>
    </location>
</feature>
<keyword evidence="6 9" id="KW-0133">Cell shape</keyword>
<name>A0ABV8MLN2_9NEIS</name>
<dbReference type="SUPFAM" id="SSF55729">
    <property type="entry name" value="Acyl-CoA N-acyltransferases (Nat)"/>
    <property type="match status" value="1"/>
</dbReference>
<keyword evidence="13" id="KW-1185">Reference proteome</keyword>
<feature type="domain" description="N-acetyltransferase" evidence="10">
    <location>
        <begin position="173"/>
        <end position="310"/>
    </location>
</feature>
<dbReference type="GO" id="GO:0016746">
    <property type="term" value="F:acyltransferase activity"/>
    <property type="evidence" value="ECO:0007669"/>
    <property type="project" value="UniProtKB-KW"/>
</dbReference>
<proteinExistence type="inferred from homology"/>
<dbReference type="Proteomes" id="UP001595791">
    <property type="component" value="Unassembled WGS sequence"/>
</dbReference>
<evidence type="ECO:0000256" key="5">
    <source>
        <dbReference type="ARBA" id="ARBA00022801"/>
    </source>
</evidence>
<dbReference type="RefSeq" id="WP_378160581.1">
    <property type="nucleotide sequence ID" value="NZ_JBHSBU010000001.1"/>
</dbReference>
<feature type="active site" description="Nucleophile" evidence="9">
    <location>
        <position position="137"/>
    </location>
</feature>
<protein>
    <submittedName>
        <fullName evidence="12">GNAT family N-acetyltransferase</fullName>
        <ecNumber evidence="12">2.3.1.-</ecNumber>
    </submittedName>
</protein>
<accession>A0ABV8MLN2</accession>
<dbReference type="EMBL" id="JBHSBU010000001">
    <property type="protein sequence ID" value="MFC4158180.1"/>
    <property type="molecule type" value="Genomic_DNA"/>
</dbReference>
<evidence type="ECO:0000256" key="9">
    <source>
        <dbReference type="PROSITE-ProRule" id="PRU01373"/>
    </source>
</evidence>
<evidence type="ECO:0000256" key="2">
    <source>
        <dbReference type="ARBA" id="ARBA00005992"/>
    </source>
</evidence>